<keyword evidence="3" id="KW-0808">Transferase</keyword>
<evidence type="ECO:0000259" key="4">
    <source>
        <dbReference type="Pfam" id="PF08241"/>
    </source>
</evidence>
<evidence type="ECO:0000256" key="2">
    <source>
        <dbReference type="ARBA" id="ARBA00022603"/>
    </source>
</evidence>
<reference evidence="6" key="1">
    <citation type="submission" date="2018-06" db="EMBL/GenBank/DDBJ databases">
        <title>Genome assembly of Danube salmon.</title>
        <authorList>
            <person name="Macqueen D.J."/>
            <person name="Gundappa M.K."/>
        </authorList>
    </citation>
    <scope>NUCLEOTIDE SEQUENCE [LARGE SCALE GENOMIC DNA]</scope>
</reference>
<dbReference type="GO" id="GO:0032259">
    <property type="term" value="P:methylation"/>
    <property type="evidence" value="ECO:0007669"/>
    <property type="project" value="UniProtKB-KW"/>
</dbReference>
<accession>A0A4W5LPV3</accession>
<evidence type="ECO:0000313" key="6">
    <source>
        <dbReference type="Proteomes" id="UP000314982"/>
    </source>
</evidence>
<keyword evidence="6" id="KW-1185">Reference proteome</keyword>
<dbReference type="PANTHER" id="PTHR44942:SF4">
    <property type="entry name" value="METHYLTRANSFERASE TYPE 11 DOMAIN-CONTAINING PROTEIN"/>
    <property type="match status" value="1"/>
</dbReference>
<proteinExistence type="inferred from homology"/>
<reference evidence="5" key="2">
    <citation type="submission" date="2025-08" db="UniProtKB">
        <authorList>
            <consortium name="Ensembl"/>
        </authorList>
    </citation>
    <scope>IDENTIFICATION</scope>
</reference>
<dbReference type="InterPro" id="IPR013216">
    <property type="entry name" value="Methyltransf_11"/>
</dbReference>
<comment type="similarity">
    <text evidence="1">Belongs to the methyltransferase superfamily.</text>
</comment>
<dbReference type="AlphaFoldDB" id="A0A4W5LPV3"/>
<protein>
    <recommendedName>
        <fullName evidence="4">Methyltransferase type 11 domain-containing protein</fullName>
    </recommendedName>
</protein>
<dbReference type="Ensembl" id="ENSHHUT00000029071.1">
    <property type="protein sequence ID" value="ENSHHUP00000027948.1"/>
    <property type="gene ID" value="ENSHHUG00000017742.1"/>
</dbReference>
<name>A0A4W5LPV3_9TELE</name>
<feature type="domain" description="Methyltransferase type 11" evidence="4">
    <location>
        <begin position="38"/>
        <end position="126"/>
    </location>
</feature>
<keyword evidence="2" id="KW-0489">Methyltransferase</keyword>
<sequence length="290" mass="33993">MKDNFSKQASVYSKYRPHYPDKMIDYLISFVKNKTMALDVATGNGQIAHKLSAVFEKIYGIDISKNQLDNAIQAPNLEYKLEPAEKTSFDNQTFDLITVAQAIHWFDFDLFYKEIYRILKPDGIFAVLGYGLFSTNVESDAIIQNYYYTIIGPYWDEERKYLDKNYTTIPFPFEEITTDSFENHFTWSFDELMGYLETWSATQHYILKNNSNPLDLIREELKISWQTKLLELLSSFSSDELKIEQEDPNFEENKRKLDIAYAKLKSGTEKFYSIDEVDAILDKTFSEYDS</sequence>
<evidence type="ECO:0000256" key="3">
    <source>
        <dbReference type="ARBA" id="ARBA00022679"/>
    </source>
</evidence>
<dbReference type="PANTHER" id="PTHR44942">
    <property type="entry name" value="METHYLTRANSF_11 DOMAIN-CONTAINING PROTEIN"/>
    <property type="match status" value="1"/>
</dbReference>
<dbReference type="Proteomes" id="UP000314982">
    <property type="component" value="Unassembled WGS sequence"/>
</dbReference>
<dbReference type="CDD" id="cd02440">
    <property type="entry name" value="AdoMet_MTases"/>
    <property type="match status" value="1"/>
</dbReference>
<dbReference type="SUPFAM" id="SSF53335">
    <property type="entry name" value="S-adenosyl-L-methionine-dependent methyltransferases"/>
    <property type="match status" value="1"/>
</dbReference>
<evidence type="ECO:0000313" key="5">
    <source>
        <dbReference type="Ensembl" id="ENSHHUP00000027948.1"/>
    </source>
</evidence>
<evidence type="ECO:0000256" key="1">
    <source>
        <dbReference type="ARBA" id="ARBA00008361"/>
    </source>
</evidence>
<dbReference type="Pfam" id="PF08241">
    <property type="entry name" value="Methyltransf_11"/>
    <property type="match status" value="1"/>
</dbReference>
<dbReference type="InterPro" id="IPR051052">
    <property type="entry name" value="Diverse_substrate_MTase"/>
</dbReference>
<dbReference type="GO" id="GO:0008757">
    <property type="term" value="F:S-adenosylmethionine-dependent methyltransferase activity"/>
    <property type="evidence" value="ECO:0007669"/>
    <property type="project" value="InterPro"/>
</dbReference>
<reference evidence="5" key="3">
    <citation type="submission" date="2025-09" db="UniProtKB">
        <authorList>
            <consortium name="Ensembl"/>
        </authorList>
    </citation>
    <scope>IDENTIFICATION</scope>
</reference>
<organism evidence="5 6">
    <name type="scientific">Hucho hucho</name>
    <name type="common">huchen</name>
    <dbReference type="NCBI Taxonomy" id="62062"/>
    <lineage>
        <taxon>Eukaryota</taxon>
        <taxon>Metazoa</taxon>
        <taxon>Chordata</taxon>
        <taxon>Craniata</taxon>
        <taxon>Vertebrata</taxon>
        <taxon>Euteleostomi</taxon>
        <taxon>Actinopterygii</taxon>
        <taxon>Neopterygii</taxon>
        <taxon>Teleostei</taxon>
        <taxon>Protacanthopterygii</taxon>
        <taxon>Salmoniformes</taxon>
        <taxon>Salmonidae</taxon>
        <taxon>Salmoninae</taxon>
        <taxon>Hucho</taxon>
    </lineage>
</organism>
<dbReference type="STRING" id="62062.ENSHHUP00000027948"/>
<dbReference type="Gene3D" id="3.40.50.150">
    <property type="entry name" value="Vaccinia Virus protein VP39"/>
    <property type="match status" value="1"/>
</dbReference>
<dbReference type="InterPro" id="IPR029063">
    <property type="entry name" value="SAM-dependent_MTases_sf"/>
</dbReference>